<sequence>MSEPVTQTEIEDVLSSIRRLVSEDNRADRNPDHGAGRRNGTAARVAEATADPRPKAPVTRLVLTPALRVPENRLQAEDTPTPPTTPAATSPVQDAGQAPVQEIPVGDAPVAETVPIVPAAAPALHDNDPDNEDLAFFQGLQAATPRGDEPGQDDEAATDHGIDHSADTIVFQATADAEAAETAQAADIVTDDSLSEATTPKPSPSEDAPWADPNSTLFEAAGVTPSRDSTPKPAGQLNPKIGAVVQKLAEMEAANAARPVLWEPDGSRDTPYAGSDLEPLQWADTDTAEPTTDATADPLAEADETAEPTATPVAQMDNPTAEAEPRQPDPQPEPLVLSEPAQPSPADPATVDGASQIAEQAVADVAMDQLAAEDSILDEESLRELVADIVRAELQGALGERITRNVRKLVRREIQRALSAQDLL</sequence>
<feature type="region of interest" description="Disordered" evidence="1">
    <location>
        <begin position="256"/>
        <end position="355"/>
    </location>
</feature>
<evidence type="ECO:0000313" key="3">
    <source>
        <dbReference type="Proteomes" id="UP000043764"/>
    </source>
</evidence>
<evidence type="ECO:0000256" key="1">
    <source>
        <dbReference type="SAM" id="MobiDB-lite"/>
    </source>
</evidence>
<feature type="region of interest" description="Disordered" evidence="1">
    <location>
        <begin position="20"/>
        <end position="95"/>
    </location>
</feature>
<feature type="compositionally biased region" description="Low complexity" evidence="1">
    <location>
        <begin position="283"/>
        <end position="299"/>
    </location>
</feature>
<feature type="compositionally biased region" description="Basic and acidic residues" evidence="1">
    <location>
        <begin position="157"/>
        <end position="166"/>
    </location>
</feature>
<feature type="region of interest" description="Disordered" evidence="1">
    <location>
        <begin position="121"/>
        <end position="241"/>
    </location>
</feature>
<feature type="compositionally biased region" description="Basic and acidic residues" evidence="1">
    <location>
        <begin position="20"/>
        <end position="35"/>
    </location>
</feature>
<proteinExistence type="predicted"/>
<protein>
    <submittedName>
        <fullName evidence="2">Uncharacterized protein</fullName>
    </submittedName>
</protein>
<gene>
    <name evidence="2" type="ORF">NIT7321_02680</name>
</gene>
<dbReference type="STRING" id="481446.NIT7645_03721"/>
<dbReference type="EMBL" id="CVRL01000035">
    <property type="protein sequence ID" value="CRL11810.1"/>
    <property type="molecule type" value="Genomic_DNA"/>
</dbReference>
<reference evidence="3" key="1">
    <citation type="submission" date="2015-05" db="EMBL/GenBank/DDBJ databases">
        <authorList>
            <person name="Rodrigo-Torres Lidia"/>
            <person name="Arahal R.David."/>
        </authorList>
    </citation>
    <scope>NUCLEOTIDE SEQUENCE [LARGE SCALE GENOMIC DNA]</scope>
    <source>
        <strain evidence="3">CECT 7321</strain>
    </source>
</reference>
<feature type="compositionally biased region" description="Low complexity" evidence="1">
    <location>
        <begin position="172"/>
        <end position="187"/>
    </location>
</feature>
<name>A0A0H5DIS1_9RHOB</name>
<dbReference type="AlphaFoldDB" id="A0A0H5DIS1"/>
<organism evidence="2 3">
    <name type="scientific">Phaeobacter italicus</name>
    <dbReference type="NCBI Taxonomy" id="481446"/>
    <lineage>
        <taxon>Bacteria</taxon>
        <taxon>Pseudomonadati</taxon>
        <taxon>Pseudomonadota</taxon>
        <taxon>Alphaproteobacteria</taxon>
        <taxon>Rhodobacterales</taxon>
        <taxon>Roseobacteraceae</taxon>
        <taxon>Phaeobacter</taxon>
    </lineage>
</organism>
<dbReference type="RefSeq" id="WP_050673736.1">
    <property type="nucleotide sequence ID" value="NZ_CVRL01000035.1"/>
</dbReference>
<accession>A0A0H5DIS1</accession>
<keyword evidence="3" id="KW-1185">Reference proteome</keyword>
<dbReference type="Proteomes" id="UP000043764">
    <property type="component" value="Unassembled WGS sequence"/>
</dbReference>
<evidence type="ECO:0000313" key="2">
    <source>
        <dbReference type="EMBL" id="CRL11810.1"/>
    </source>
</evidence>